<dbReference type="InterPro" id="IPR020568">
    <property type="entry name" value="Ribosomal_Su5_D2-typ_SF"/>
</dbReference>
<dbReference type="GO" id="GO:0030163">
    <property type="term" value="P:protein catabolic process"/>
    <property type="evidence" value="ECO:0007669"/>
    <property type="project" value="InterPro"/>
</dbReference>
<dbReference type="GO" id="GO:0004252">
    <property type="term" value="F:serine-type endopeptidase activity"/>
    <property type="evidence" value="ECO:0007669"/>
    <property type="project" value="InterPro"/>
</dbReference>
<comment type="caution">
    <text evidence="2">The sequence shown here is derived from an EMBL/GenBank/DDBJ whole genome shotgun (WGS) entry which is preliminary data.</text>
</comment>
<name>A0A6V7U2T1_MELEN</name>
<gene>
    <name evidence="2" type="ORF">MENT_LOCUS7149</name>
</gene>
<dbReference type="Proteomes" id="UP000580250">
    <property type="component" value="Unassembled WGS sequence"/>
</dbReference>
<dbReference type="InterPro" id="IPR014721">
    <property type="entry name" value="Ribsml_uS5_D2-typ_fold_subgr"/>
</dbReference>
<dbReference type="InterPro" id="IPR008269">
    <property type="entry name" value="Lon_proteolytic"/>
</dbReference>
<dbReference type="SUPFAM" id="SSF54211">
    <property type="entry name" value="Ribosomal protein S5 domain 2-like"/>
    <property type="match status" value="1"/>
</dbReference>
<reference evidence="2 3" key="1">
    <citation type="submission" date="2020-08" db="EMBL/GenBank/DDBJ databases">
        <authorList>
            <person name="Koutsovoulos G."/>
            <person name="Danchin GJ E."/>
        </authorList>
    </citation>
    <scope>NUCLEOTIDE SEQUENCE [LARGE SCALE GENOMIC DNA]</scope>
</reference>
<accession>A0A6V7U2T1</accession>
<protein>
    <recommendedName>
        <fullName evidence="1">Lon proteolytic domain-containing protein</fullName>
    </recommendedName>
</protein>
<dbReference type="InterPro" id="IPR027065">
    <property type="entry name" value="Lon_Prtase"/>
</dbReference>
<evidence type="ECO:0000313" key="3">
    <source>
        <dbReference type="Proteomes" id="UP000580250"/>
    </source>
</evidence>
<dbReference type="EMBL" id="CAJEWN010000028">
    <property type="protein sequence ID" value="CAD2142187.1"/>
    <property type="molecule type" value="Genomic_DNA"/>
</dbReference>
<dbReference type="Pfam" id="PF05362">
    <property type="entry name" value="Lon_C"/>
    <property type="match status" value="1"/>
</dbReference>
<dbReference type="AlphaFoldDB" id="A0A6V7U2T1"/>
<organism evidence="2 3">
    <name type="scientific">Meloidogyne enterolobii</name>
    <name type="common">Root-knot nematode worm</name>
    <name type="synonym">Meloidogyne mayaguensis</name>
    <dbReference type="NCBI Taxonomy" id="390850"/>
    <lineage>
        <taxon>Eukaryota</taxon>
        <taxon>Metazoa</taxon>
        <taxon>Ecdysozoa</taxon>
        <taxon>Nematoda</taxon>
        <taxon>Chromadorea</taxon>
        <taxon>Rhabditida</taxon>
        <taxon>Tylenchina</taxon>
        <taxon>Tylenchomorpha</taxon>
        <taxon>Tylenchoidea</taxon>
        <taxon>Meloidogynidae</taxon>
        <taxon>Meloidogyninae</taxon>
        <taxon>Meloidogyne</taxon>
    </lineage>
</organism>
<dbReference type="PANTHER" id="PTHR10046">
    <property type="entry name" value="ATP DEPENDENT LON PROTEASE FAMILY MEMBER"/>
    <property type="match status" value="1"/>
</dbReference>
<dbReference type="Gene3D" id="3.30.230.10">
    <property type="match status" value="1"/>
</dbReference>
<evidence type="ECO:0000313" key="2">
    <source>
        <dbReference type="EMBL" id="CAD2142187.1"/>
    </source>
</evidence>
<sequence>MSRISLIPLNIFSLKIKFVIVIYTAILGQITMGGLTIPVDGVEEKFKAARKAGIKTIIAPSTNQEAIEKIDAKYKKNIRIVYVEDFLTPSNFYSPKCANLCFLECTNFSIVQNIFNLKIKNMYVGEIINFPELRETLK</sequence>
<dbReference type="GO" id="GO:0004176">
    <property type="term" value="F:ATP-dependent peptidase activity"/>
    <property type="evidence" value="ECO:0007669"/>
    <property type="project" value="InterPro"/>
</dbReference>
<dbReference type="GO" id="GO:0006508">
    <property type="term" value="P:proteolysis"/>
    <property type="evidence" value="ECO:0007669"/>
    <property type="project" value="InterPro"/>
</dbReference>
<evidence type="ECO:0000259" key="1">
    <source>
        <dbReference type="Pfam" id="PF05362"/>
    </source>
</evidence>
<dbReference type="GO" id="GO:0005524">
    <property type="term" value="F:ATP binding"/>
    <property type="evidence" value="ECO:0007669"/>
    <property type="project" value="InterPro"/>
</dbReference>
<proteinExistence type="predicted"/>
<dbReference type="PRINTS" id="PR00830">
    <property type="entry name" value="ENDOLAPTASE"/>
</dbReference>
<feature type="domain" description="Lon proteolytic" evidence="1">
    <location>
        <begin position="17"/>
        <end position="85"/>
    </location>
</feature>